<dbReference type="AlphaFoldDB" id="A0AAV4TZX4"/>
<dbReference type="EMBL" id="BPLR01012062">
    <property type="protein sequence ID" value="GIY51055.1"/>
    <property type="molecule type" value="Genomic_DNA"/>
</dbReference>
<evidence type="ECO:0000313" key="1">
    <source>
        <dbReference type="EMBL" id="GIY51055.1"/>
    </source>
</evidence>
<protein>
    <submittedName>
        <fullName evidence="1">Uncharacterized protein</fullName>
    </submittedName>
</protein>
<reference evidence="1 2" key="1">
    <citation type="submission" date="2021-06" db="EMBL/GenBank/DDBJ databases">
        <title>Caerostris extrusa draft genome.</title>
        <authorList>
            <person name="Kono N."/>
            <person name="Arakawa K."/>
        </authorList>
    </citation>
    <scope>NUCLEOTIDE SEQUENCE [LARGE SCALE GENOMIC DNA]</scope>
</reference>
<organism evidence="1 2">
    <name type="scientific">Caerostris extrusa</name>
    <name type="common">Bark spider</name>
    <name type="synonym">Caerostris bankana</name>
    <dbReference type="NCBI Taxonomy" id="172846"/>
    <lineage>
        <taxon>Eukaryota</taxon>
        <taxon>Metazoa</taxon>
        <taxon>Ecdysozoa</taxon>
        <taxon>Arthropoda</taxon>
        <taxon>Chelicerata</taxon>
        <taxon>Arachnida</taxon>
        <taxon>Araneae</taxon>
        <taxon>Araneomorphae</taxon>
        <taxon>Entelegynae</taxon>
        <taxon>Araneoidea</taxon>
        <taxon>Araneidae</taxon>
        <taxon>Caerostris</taxon>
    </lineage>
</organism>
<proteinExistence type="predicted"/>
<accession>A0AAV4TZX4</accession>
<name>A0AAV4TZX4_CAEEX</name>
<gene>
    <name evidence="1" type="ORF">CEXT_425541</name>
</gene>
<evidence type="ECO:0000313" key="2">
    <source>
        <dbReference type="Proteomes" id="UP001054945"/>
    </source>
</evidence>
<sequence length="78" mass="8366">MGAGTAKLMSFLGFPYAILRKMLSRKLSTFGSGMGAGTDRIQLVLLVQIPIKDINLAVPAPIPLPEVDSFTAPRSCKF</sequence>
<keyword evidence="2" id="KW-1185">Reference proteome</keyword>
<dbReference type="Proteomes" id="UP001054945">
    <property type="component" value="Unassembled WGS sequence"/>
</dbReference>
<comment type="caution">
    <text evidence="1">The sequence shown here is derived from an EMBL/GenBank/DDBJ whole genome shotgun (WGS) entry which is preliminary data.</text>
</comment>